<sequence>MQLVIYTVIHNLDSGLNNSLNKMKCLYHCDSQLLQSSRNQTTFLSSHFYHPNDYSSTVLNLIRMQQTDRQGAERKAGKKTAIIEHYRTDVDRGRSSTDEFSMYRSFSKY</sequence>
<accession>A0ABU7DCC1</accession>
<organism evidence="1 2">
    <name type="scientific">Characodon lateralis</name>
    <dbReference type="NCBI Taxonomy" id="208331"/>
    <lineage>
        <taxon>Eukaryota</taxon>
        <taxon>Metazoa</taxon>
        <taxon>Chordata</taxon>
        <taxon>Craniata</taxon>
        <taxon>Vertebrata</taxon>
        <taxon>Euteleostomi</taxon>
        <taxon>Actinopterygii</taxon>
        <taxon>Neopterygii</taxon>
        <taxon>Teleostei</taxon>
        <taxon>Neoteleostei</taxon>
        <taxon>Acanthomorphata</taxon>
        <taxon>Ovalentaria</taxon>
        <taxon>Atherinomorphae</taxon>
        <taxon>Cyprinodontiformes</taxon>
        <taxon>Goodeidae</taxon>
        <taxon>Characodon</taxon>
    </lineage>
</organism>
<reference evidence="1 2" key="1">
    <citation type="submission" date="2021-06" db="EMBL/GenBank/DDBJ databases">
        <authorList>
            <person name="Palmer J.M."/>
        </authorList>
    </citation>
    <scope>NUCLEOTIDE SEQUENCE [LARGE SCALE GENOMIC DNA]</scope>
    <source>
        <strain evidence="1 2">CL_MEX2019</strain>
        <tissue evidence="1">Muscle</tissue>
    </source>
</reference>
<comment type="caution">
    <text evidence="1">The sequence shown here is derived from an EMBL/GenBank/DDBJ whole genome shotgun (WGS) entry which is preliminary data.</text>
</comment>
<proteinExistence type="predicted"/>
<evidence type="ECO:0000313" key="2">
    <source>
        <dbReference type="Proteomes" id="UP001352852"/>
    </source>
</evidence>
<name>A0ABU7DCC1_9TELE</name>
<keyword evidence="2" id="KW-1185">Reference proteome</keyword>
<dbReference type="EMBL" id="JAHUTJ010021631">
    <property type="protein sequence ID" value="MED6272561.1"/>
    <property type="molecule type" value="Genomic_DNA"/>
</dbReference>
<evidence type="ECO:0000313" key="1">
    <source>
        <dbReference type="EMBL" id="MED6272561.1"/>
    </source>
</evidence>
<protein>
    <submittedName>
        <fullName evidence="1">Uncharacterized protein</fullName>
    </submittedName>
</protein>
<dbReference type="Proteomes" id="UP001352852">
    <property type="component" value="Unassembled WGS sequence"/>
</dbReference>
<gene>
    <name evidence="1" type="ORF">CHARACLAT_031675</name>
</gene>